<reference evidence="2" key="1">
    <citation type="journal article" date="2023" name="Mol. Biol. Evol.">
        <title>Third-Generation Sequencing Reveals the Adaptive Role of the Epigenome in Three Deep-Sea Polychaetes.</title>
        <authorList>
            <person name="Perez M."/>
            <person name="Aroh O."/>
            <person name="Sun Y."/>
            <person name="Lan Y."/>
            <person name="Juniper S.K."/>
            <person name="Young C.R."/>
            <person name="Angers B."/>
            <person name="Qian P.Y."/>
        </authorList>
    </citation>
    <scope>NUCLEOTIDE SEQUENCE</scope>
    <source>
        <strain evidence="2">P08H-3</strain>
    </source>
</reference>
<dbReference type="Proteomes" id="UP001208570">
    <property type="component" value="Unassembled WGS sequence"/>
</dbReference>
<dbReference type="GO" id="GO:0006206">
    <property type="term" value="P:pyrimidine nucleobase metabolic process"/>
    <property type="evidence" value="ECO:0007669"/>
    <property type="project" value="InterPro"/>
</dbReference>
<name>A0AAD9K085_9ANNE</name>
<dbReference type="GO" id="GO:0005829">
    <property type="term" value="C:cytosol"/>
    <property type="evidence" value="ECO:0007669"/>
    <property type="project" value="TreeGrafter"/>
</dbReference>
<gene>
    <name evidence="2" type="ORF">LSH36_97g07056</name>
</gene>
<organism evidence="2 3">
    <name type="scientific">Paralvinella palmiformis</name>
    <dbReference type="NCBI Taxonomy" id="53620"/>
    <lineage>
        <taxon>Eukaryota</taxon>
        <taxon>Metazoa</taxon>
        <taxon>Spiralia</taxon>
        <taxon>Lophotrochozoa</taxon>
        <taxon>Annelida</taxon>
        <taxon>Polychaeta</taxon>
        <taxon>Sedentaria</taxon>
        <taxon>Canalipalpata</taxon>
        <taxon>Terebellida</taxon>
        <taxon>Terebelliformia</taxon>
        <taxon>Alvinellidae</taxon>
        <taxon>Paralvinella</taxon>
    </lineage>
</organism>
<comment type="caution">
    <text evidence="2">The sequence shown here is derived from an EMBL/GenBank/DDBJ whole genome shotgun (WGS) entry which is preliminary data.</text>
</comment>
<dbReference type="PANTHER" id="PTHR10515">
    <property type="entry name" value="THYMIDINE PHOSPHORYLASE"/>
    <property type="match status" value="1"/>
</dbReference>
<dbReference type="GO" id="GO:0006213">
    <property type="term" value="P:pyrimidine nucleoside metabolic process"/>
    <property type="evidence" value="ECO:0007669"/>
    <property type="project" value="InterPro"/>
</dbReference>
<dbReference type="Gene3D" id="3.90.1170.30">
    <property type="entry name" value="Pyrimidine nucleoside phosphorylase-like, C-terminal domain"/>
    <property type="match status" value="1"/>
</dbReference>
<evidence type="ECO:0000313" key="3">
    <source>
        <dbReference type="Proteomes" id="UP001208570"/>
    </source>
</evidence>
<dbReference type="PANTHER" id="PTHR10515:SF0">
    <property type="entry name" value="THYMIDINE PHOSPHORYLASE"/>
    <property type="match status" value="1"/>
</dbReference>
<accession>A0AAD9K085</accession>
<dbReference type="GO" id="GO:0004645">
    <property type="term" value="F:1,4-alpha-oligoglucan phosphorylase activity"/>
    <property type="evidence" value="ECO:0007669"/>
    <property type="project" value="InterPro"/>
</dbReference>
<dbReference type="InterPro" id="IPR000053">
    <property type="entry name" value="Thymidine/pyrmidine_PPase"/>
</dbReference>
<dbReference type="InterPro" id="IPR036566">
    <property type="entry name" value="PYNP-like_C_sf"/>
</dbReference>
<dbReference type="SUPFAM" id="SSF54680">
    <property type="entry name" value="Pyrimidine nucleoside phosphorylase C-terminal domain"/>
    <property type="match status" value="1"/>
</dbReference>
<proteinExistence type="predicted"/>
<sequence>MVHKKLKDGSAKKKFGHMLQAQGVDKSLVKNLLKTHSNYDHLWHILPPAHLFTYLTVEESGFVHRIDVAVCYDAMFELLGSEGGASTAGGMELMTSVGSYLNRGELWAKIHHHSKMDDEQLSRLKNAITLKLEPPLIDMVLDIQEITV</sequence>
<evidence type="ECO:0000313" key="2">
    <source>
        <dbReference type="EMBL" id="KAK2162522.1"/>
    </source>
</evidence>
<dbReference type="EMBL" id="JAODUP010000097">
    <property type="protein sequence ID" value="KAK2162522.1"/>
    <property type="molecule type" value="Genomic_DNA"/>
</dbReference>
<keyword evidence="1" id="KW-0808">Transferase</keyword>
<keyword evidence="3" id="KW-1185">Reference proteome</keyword>
<dbReference type="AlphaFoldDB" id="A0AAD9K085"/>
<dbReference type="GO" id="GO:0016763">
    <property type="term" value="F:pentosyltransferase activity"/>
    <property type="evidence" value="ECO:0007669"/>
    <property type="project" value="InterPro"/>
</dbReference>
<evidence type="ECO:0000256" key="1">
    <source>
        <dbReference type="ARBA" id="ARBA00022679"/>
    </source>
</evidence>
<protein>
    <submittedName>
        <fullName evidence="2">Uncharacterized protein</fullName>
    </submittedName>
</protein>